<dbReference type="Gene3D" id="2.115.10.10">
    <property type="entry name" value="Tachylectin 2"/>
    <property type="match status" value="2"/>
</dbReference>
<dbReference type="SUPFAM" id="SSF50934">
    <property type="entry name" value="Tachylectin-2"/>
    <property type="match status" value="2"/>
</dbReference>
<proteinExistence type="inferred from homology"/>
<feature type="region of interest" description="Disordered" evidence="6">
    <location>
        <begin position="440"/>
        <end position="463"/>
    </location>
</feature>
<sequence length="716" mass="77716">MSYQASRELVVIVKPEIHLRAHPETLTSRNASDVSSLNNLLSSEHIVLEPLFGLSEDRLIERSRSPRESFAPVDDLSTYYRVKADDDQLDRLAELLRAEAGIETAYVKPAAELADVINPMKASRAAIPRITPQFRSRQAYLDAPPAGINAEYAWGLPGGNGNNVQIIDIEGAWRFSHEDLLQNQGGVVGGTPIDDIDWRNHGTAVIGEFSGDQNNFGIVGICPGARVSAISFDGIGTANAIRQAADRLQPGDVILIELHRAGPRFDFQGRLDQRGYIAIEWWPDDFAAIRYATNRGVIVVEAAGNGAENLDDGLYETNPGWFGPQWRNPFNLANLQSGAVVVGAGAPPPGTHGRNHGADRSRLDFSNYGSRLDAQAWGREVTTCGYGDLQGGSDEDLWYTDEFSGTSSASPIVVGAIACIQGILRAQGNPPLTPLQAQQALRNTGSPQQDQPGRPRSQRIGNRPDIRAMLARAGQTSSGIIYAVNLAGDLLFYRDENQDGTGDVRNPQRIGRGGWTNFEFLFSGGNGIIYAVSPAGDLWFYRDRNQDGTGDVRNPQRIGRGGWTNFRFLFSGGEGIIYGVSPSGNLLFYRDSNQDGSGDVSNPSIVGHGGWANFEFLFSGGNGIIYAVNPAGDLLFYRDKNRDGTGDLKNPKVIGRGGWNRFRFLFSGGNGLIYAVNSSGDLLFYRDKNQDGTGDVANPKVIGRGGWNQFTNLFAG</sequence>
<comment type="caution">
    <text evidence="9">The sequence shown here is derived from an EMBL/GenBank/DDBJ whole genome shotgun (WGS) entry which is preliminary data.</text>
</comment>
<dbReference type="EMBL" id="JTHE03000021">
    <property type="protein sequence ID" value="MCM1981794.1"/>
    <property type="molecule type" value="Genomic_DNA"/>
</dbReference>
<dbReference type="SUPFAM" id="SSF52743">
    <property type="entry name" value="Subtilisin-like"/>
    <property type="match status" value="1"/>
</dbReference>
<keyword evidence="3" id="KW-0378">Hydrolase</keyword>
<dbReference type="RefSeq" id="WP_166283922.1">
    <property type="nucleotide sequence ID" value="NZ_JTHE03000021.1"/>
</dbReference>
<dbReference type="InterPro" id="IPR015500">
    <property type="entry name" value="Peptidase_S8_subtilisin-rel"/>
</dbReference>
<accession>A0ABD4SZS4</accession>
<dbReference type="GO" id="GO:0008236">
    <property type="term" value="F:serine-type peptidase activity"/>
    <property type="evidence" value="ECO:0007669"/>
    <property type="project" value="UniProtKB-KW"/>
</dbReference>
<dbReference type="PROSITE" id="PS51892">
    <property type="entry name" value="SUBTILASE"/>
    <property type="match status" value="1"/>
</dbReference>
<dbReference type="PROSITE" id="PS00138">
    <property type="entry name" value="SUBTILASE_SER"/>
    <property type="match status" value="1"/>
</dbReference>
<keyword evidence="4" id="KW-0720">Serine protease</keyword>
<comment type="caution">
    <text evidence="5">Lacks conserved residue(s) required for the propagation of feature annotation.</text>
</comment>
<keyword evidence="2" id="KW-0645">Protease</keyword>
<gene>
    <name evidence="9" type="ORF">QQ91_0002975</name>
</gene>
<evidence type="ECO:0000256" key="1">
    <source>
        <dbReference type="ARBA" id="ARBA00011073"/>
    </source>
</evidence>
<dbReference type="Proteomes" id="UP000031561">
    <property type="component" value="Unassembled WGS sequence"/>
</dbReference>
<dbReference type="InterPro" id="IPR034073">
    <property type="entry name" value="Subtilisin_DY-like_dom"/>
</dbReference>
<dbReference type="Pfam" id="PF14517">
    <property type="entry name" value="Tachylectin"/>
    <property type="match status" value="1"/>
</dbReference>
<evidence type="ECO:0000256" key="3">
    <source>
        <dbReference type="ARBA" id="ARBA00022801"/>
    </source>
</evidence>
<dbReference type="InterPro" id="IPR050131">
    <property type="entry name" value="Peptidase_S8_subtilisin-like"/>
</dbReference>
<dbReference type="InterPro" id="IPR023294">
    <property type="entry name" value="Tachylectin2"/>
</dbReference>
<dbReference type="InterPro" id="IPR036852">
    <property type="entry name" value="Peptidase_S8/S53_dom_sf"/>
</dbReference>
<evidence type="ECO:0000313" key="10">
    <source>
        <dbReference type="Proteomes" id="UP000031561"/>
    </source>
</evidence>
<evidence type="ECO:0000259" key="7">
    <source>
        <dbReference type="Pfam" id="PF00082"/>
    </source>
</evidence>
<dbReference type="AlphaFoldDB" id="A0ABD4SZS4"/>
<evidence type="ECO:0000256" key="6">
    <source>
        <dbReference type="SAM" id="MobiDB-lite"/>
    </source>
</evidence>
<keyword evidence="10" id="KW-1185">Reference proteome</keyword>
<organism evidence="9 10">
    <name type="scientific">Lyngbya confervoides BDU141951</name>
    <dbReference type="NCBI Taxonomy" id="1574623"/>
    <lineage>
        <taxon>Bacteria</taxon>
        <taxon>Bacillati</taxon>
        <taxon>Cyanobacteriota</taxon>
        <taxon>Cyanophyceae</taxon>
        <taxon>Oscillatoriophycideae</taxon>
        <taxon>Oscillatoriales</taxon>
        <taxon>Microcoleaceae</taxon>
        <taxon>Lyngbya</taxon>
    </lineage>
</organism>
<feature type="domain" description="Peptidase S8/S53" evidence="7">
    <location>
        <begin position="192"/>
        <end position="448"/>
    </location>
</feature>
<evidence type="ECO:0000256" key="2">
    <source>
        <dbReference type="ARBA" id="ARBA00022670"/>
    </source>
</evidence>
<dbReference type="Pfam" id="PF00082">
    <property type="entry name" value="Peptidase_S8"/>
    <property type="match status" value="1"/>
</dbReference>
<dbReference type="InterPro" id="IPR023828">
    <property type="entry name" value="Peptidase_S8_Ser-AS"/>
</dbReference>
<feature type="domain" description="Tachylectin 2" evidence="8">
    <location>
        <begin position="476"/>
        <end position="641"/>
    </location>
</feature>
<protein>
    <submittedName>
        <fullName evidence="9">Tachylectin-related carbohydrate-binding protein</fullName>
    </submittedName>
</protein>
<evidence type="ECO:0000259" key="8">
    <source>
        <dbReference type="Pfam" id="PF14517"/>
    </source>
</evidence>
<dbReference type="CDD" id="cd04843">
    <property type="entry name" value="Peptidases_S8_11"/>
    <property type="match status" value="1"/>
</dbReference>
<evidence type="ECO:0000313" key="9">
    <source>
        <dbReference type="EMBL" id="MCM1981794.1"/>
    </source>
</evidence>
<dbReference type="PRINTS" id="PR00723">
    <property type="entry name" value="SUBTILISIN"/>
</dbReference>
<dbReference type="GO" id="GO:0006508">
    <property type="term" value="P:proteolysis"/>
    <property type="evidence" value="ECO:0007669"/>
    <property type="project" value="UniProtKB-KW"/>
</dbReference>
<reference evidence="9 10" key="1">
    <citation type="journal article" date="2015" name="Genome Announc.">
        <title>Draft Genome Sequence of Filamentous Marine Cyanobacterium Lyngbya confervoides Strain BDU141951.</title>
        <authorList>
            <person name="Chandrababunaidu M.M."/>
            <person name="Sen D."/>
            <person name="Tripathy S."/>
        </authorList>
    </citation>
    <scope>NUCLEOTIDE SEQUENCE [LARGE SCALE GENOMIC DNA]</scope>
    <source>
        <strain evidence="9 10">BDU141951</strain>
    </source>
</reference>
<name>A0ABD4SZS4_9CYAN</name>
<evidence type="ECO:0000256" key="4">
    <source>
        <dbReference type="ARBA" id="ARBA00022825"/>
    </source>
</evidence>
<dbReference type="PANTHER" id="PTHR43806:SF11">
    <property type="entry name" value="CEREVISIN-RELATED"/>
    <property type="match status" value="1"/>
</dbReference>
<evidence type="ECO:0000256" key="5">
    <source>
        <dbReference type="PROSITE-ProRule" id="PRU01240"/>
    </source>
</evidence>
<dbReference type="PANTHER" id="PTHR43806">
    <property type="entry name" value="PEPTIDASE S8"/>
    <property type="match status" value="1"/>
</dbReference>
<comment type="similarity">
    <text evidence="1 5">Belongs to the peptidase S8 family.</text>
</comment>
<dbReference type="Gene3D" id="3.40.50.200">
    <property type="entry name" value="Peptidase S8/S53 domain"/>
    <property type="match status" value="1"/>
</dbReference>
<feature type="compositionally biased region" description="Polar residues" evidence="6">
    <location>
        <begin position="440"/>
        <end position="451"/>
    </location>
</feature>
<dbReference type="InterPro" id="IPR000209">
    <property type="entry name" value="Peptidase_S8/S53_dom"/>
</dbReference>
<dbReference type="InterPro" id="IPR036813">
    <property type="entry name" value="Tachylectin2_sf"/>
</dbReference>